<accession>A0A0D6XU54</accession>
<proteinExistence type="predicted"/>
<reference evidence="3 5" key="2">
    <citation type="submission" date="2018-06" db="EMBL/GenBank/DDBJ databases">
        <authorList>
            <consortium name="Pathogen Informatics"/>
            <person name="Doyle S."/>
        </authorList>
    </citation>
    <scope>NUCLEOTIDE SEQUENCE [LARGE SCALE GENOMIC DNA]</scope>
    <source>
        <strain evidence="3 5">NCTC13832</strain>
    </source>
</reference>
<evidence type="ECO:0000256" key="1">
    <source>
        <dbReference type="SAM" id="Phobius"/>
    </source>
</evidence>
<protein>
    <submittedName>
        <fullName evidence="3">Exported protein</fullName>
    </submittedName>
</protein>
<keyword evidence="1" id="KW-1133">Transmembrane helix</keyword>
<sequence>MAKKIIGFIFAAIVLFILVGAGFFGYKGYQKSQNLKLIDQYLTEQHLDSKIIKEKEDYDPRKGIFYKELTLEGDEKNTYIAQPIHLKRGLFLQGFNTETKKHDKKAKYNFFDENYKMK</sequence>
<dbReference type="OrthoDB" id="2410518at2"/>
<keyword evidence="1" id="KW-0812">Transmembrane</keyword>
<feature type="transmembrane region" description="Helical" evidence="1">
    <location>
        <begin position="6"/>
        <end position="26"/>
    </location>
</feature>
<dbReference type="EMBL" id="JXWY01000002">
    <property type="protein sequence ID" value="KIX91771.1"/>
    <property type="molecule type" value="Genomic_DNA"/>
</dbReference>
<evidence type="ECO:0000313" key="2">
    <source>
        <dbReference type="EMBL" id="KIX91771.1"/>
    </source>
</evidence>
<evidence type="ECO:0000313" key="5">
    <source>
        <dbReference type="Proteomes" id="UP000254100"/>
    </source>
</evidence>
<organism evidence="3 5">
    <name type="scientific">Staphylococcus microti</name>
    <dbReference type="NCBI Taxonomy" id="569857"/>
    <lineage>
        <taxon>Bacteria</taxon>
        <taxon>Bacillati</taxon>
        <taxon>Bacillota</taxon>
        <taxon>Bacilli</taxon>
        <taxon>Bacillales</taxon>
        <taxon>Staphylococcaceae</taxon>
        <taxon>Staphylococcus</taxon>
    </lineage>
</organism>
<dbReference type="RefSeq" id="WP_044358527.1">
    <property type="nucleotide sequence ID" value="NZ_JXWY01000002.1"/>
</dbReference>
<keyword evidence="1" id="KW-0472">Membrane</keyword>
<dbReference type="Proteomes" id="UP000032366">
    <property type="component" value="Unassembled WGS sequence"/>
</dbReference>
<reference evidence="2 4" key="1">
    <citation type="submission" date="2015-01" db="EMBL/GenBank/DDBJ databases">
        <authorList>
            <person name="Guo J."/>
        </authorList>
    </citation>
    <scope>NUCLEOTIDE SEQUENCE [LARGE SCALE GENOMIC DNA]</scope>
    <source>
        <strain evidence="2 4">DSM 22147</strain>
    </source>
</reference>
<name>A0A0D6XU54_9STAP</name>
<dbReference type="AlphaFoldDB" id="A0A0D6XU54"/>
<dbReference type="STRING" id="569857.TP70_00370"/>
<dbReference type="Proteomes" id="UP000254100">
    <property type="component" value="Unassembled WGS sequence"/>
</dbReference>
<dbReference type="EMBL" id="UHDT01000001">
    <property type="protein sequence ID" value="SUM58335.1"/>
    <property type="molecule type" value="Genomic_DNA"/>
</dbReference>
<evidence type="ECO:0000313" key="4">
    <source>
        <dbReference type="Proteomes" id="UP000032366"/>
    </source>
</evidence>
<dbReference type="InterPro" id="IPR021486">
    <property type="entry name" value="DUF3139"/>
</dbReference>
<evidence type="ECO:0000313" key="3">
    <source>
        <dbReference type="EMBL" id="SUM58335.1"/>
    </source>
</evidence>
<keyword evidence="4" id="KW-1185">Reference proteome</keyword>
<dbReference type="Pfam" id="PF11337">
    <property type="entry name" value="DUF3139"/>
    <property type="match status" value="1"/>
</dbReference>
<gene>
    <name evidence="3" type="ORF">NCTC13832_02083</name>
    <name evidence="2" type="ORF">TP70_00370</name>
</gene>